<sequence length="217" mass="24601">MLWRPTNCFLMIFCHRASCEPICFGSILEATLWNSCSKRSVDESSNTDDFNLPVGVVLALARNSLRKMVPSISLIHKNPSRFPVCMRLDGDLLSMSAISAILFRWKRSCMAYRLSGPVKTRPETSNMILSFAVELFKLSVVWFSQRNSSMKFEAACCSCGFASKQRPNSSNFLGMIFFGAWYDWIALQCMVGEHFWLKAGLDETTTELPTPPSTLYW</sequence>
<organism evidence="2">
    <name type="scientific">Culex pipiens</name>
    <name type="common">House mosquito</name>
    <dbReference type="NCBI Taxonomy" id="7175"/>
    <lineage>
        <taxon>Eukaryota</taxon>
        <taxon>Metazoa</taxon>
        <taxon>Ecdysozoa</taxon>
        <taxon>Arthropoda</taxon>
        <taxon>Hexapoda</taxon>
        <taxon>Insecta</taxon>
        <taxon>Pterygota</taxon>
        <taxon>Neoptera</taxon>
        <taxon>Endopterygota</taxon>
        <taxon>Diptera</taxon>
        <taxon>Nematocera</taxon>
        <taxon>Culicoidea</taxon>
        <taxon>Culicidae</taxon>
        <taxon>Culicinae</taxon>
        <taxon>Culicini</taxon>
        <taxon>Culex</taxon>
        <taxon>Culex</taxon>
    </lineage>
</organism>
<evidence type="ECO:0000313" key="2">
    <source>
        <dbReference type="EMBL" id="CAG6576645.1"/>
    </source>
</evidence>
<protein>
    <submittedName>
        <fullName evidence="2">(northern house mosquito) hypothetical protein</fullName>
    </submittedName>
</protein>
<accession>A0A8D8JQ30</accession>
<dbReference type="AlphaFoldDB" id="A0A8D8JQ30"/>
<feature type="signal peptide" evidence="1">
    <location>
        <begin position="1"/>
        <end position="19"/>
    </location>
</feature>
<reference evidence="2" key="1">
    <citation type="submission" date="2021-05" db="EMBL/GenBank/DDBJ databases">
        <authorList>
            <person name="Alioto T."/>
            <person name="Alioto T."/>
            <person name="Gomez Garrido J."/>
        </authorList>
    </citation>
    <scope>NUCLEOTIDE SEQUENCE</scope>
</reference>
<evidence type="ECO:0000256" key="1">
    <source>
        <dbReference type="SAM" id="SignalP"/>
    </source>
</evidence>
<name>A0A8D8JQ30_CULPI</name>
<feature type="chain" id="PRO_5036428247" evidence="1">
    <location>
        <begin position="20"/>
        <end position="217"/>
    </location>
</feature>
<keyword evidence="1" id="KW-0732">Signal</keyword>
<proteinExistence type="predicted"/>
<dbReference type="EMBL" id="HBUE01296427">
    <property type="protein sequence ID" value="CAG6576645.1"/>
    <property type="molecule type" value="Transcribed_RNA"/>
</dbReference>
<dbReference type="EMBL" id="HBUE01190545">
    <property type="protein sequence ID" value="CAG6524956.1"/>
    <property type="molecule type" value="Transcribed_RNA"/>
</dbReference>